<accession>A0A0P4WFC2</accession>
<name>A0A0P4WFC2_SCYOL</name>
<dbReference type="Pfam" id="PF03190">
    <property type="entry name" value="Thioredox_DsbH"/>
    <property type="match status" value="1"/>
</dbReference>
<feature type="domain" description="Spermatogenesis-associated protein 20-like TRX" evidence="1">
    <location>
        <begin position="41"/>
        <end position="202"/>
    </location>
</feature>
<evidence type="ECO:0000313" key="2">
    <source>
        <dbReference type="EMBL" id="JAI64402.1"/>
    </source>
</evidence>
<dbReference type="PANTHER" id="PTHR42899">
    <property type="entry name" value="SPERMATOGENESIS-ASSOCIATED PROTEIN 20"/>
    <property type="match status" value="1"/>
</dbReference>
<dbReference type="CDD" id="cd02955">
    <property type="entry name" value="SSP411"/>
    <property type="match status" value="1"/>
</dbReference>
<dbReference type="InterPro" id="IPR008928">
    <property type="entry name" value="6-hairpin_glycosidase_sf"/>
</dbReference>
<dbReference type="InterPro" id="IPR024705">
    <property type="entry name" value="Ssp411"/>
</dbReference>
<dbReference type="AlphaFoldDB" id="A0A0P4WFC2"/>
<proteinExistence type="predicted"/>
<dbReference type="SUPFAM" id="SSF48208">
    <property type="entry name" value="Six-hairpin glycosidases"/>
    <property type="match status" value="1"/>
</dbReference>
<dbReference type="EMBL" id="GDRN01067206">
    <property type="protein sequence ID" value="JAI64402.1"/>
    <property type="molecule type" value="Transcribed_RNA"/>
</dbReference>
<reference evidence="2" key="1">
    <citation type="submission" date="2015-09" db="EMBL/GenBank/DDBJ databases">
        <title>Scylla olivacea transcriptome.</title>
        <authorList>
            <person name="Ikhwanuddin M."/>
        </authorList>
    </citation>
    <scope>NUCLEOTIDE SEQUENCE</scope>
</reference>
<dbReference type="PIRSF" id="PIRSF006402">
    <property type="entry name" value="UCP006402_thioredoxin"/>
    <property type="match status" value="1"/>
</dbReference>
<sequence>MNFSVVSRWVSRISKQQFQRVMASGSEKEGASVNTAAAPLNRLASEKSPYLLQHASNPVDWYPWGEEAFEVARKENRLIFLSVGYSTCHWCHVMERESFQNPDIARIMNTNFVNVKVDREERPDVDKVYMTFVTSLSGGGGWPMSVWLTPELKPIYGGTYYPPNNRYFGRPSFPQLLVSIASQWQEDQDKFKESGGKIMEVLDRTSRLPAPGTEDMPGEEPISRCLTQLTRAYESEYGGFSEAPKFPQPSNFNFLFTYYALNPHLEDAQQGLSMALHTLSMMARGGIHDHVAQGFARYSTDQRWHVPHFEKMLYDQAQLTHSFLDAFIVSGHPRHADVARDILGYVMRDLSHPSGGFYSAEDADSLPTPEAKEKREGAFCVWTWDEVNSLLGAPVNDSHTTTLAEVFCHHYSVVDGGNVDPYQDPHDELKNQNVLMEHCTVEETGQEFCLEEAECAEALARARQILYEARAKRPRPHLDDKMLTAWNGMMITAMARAGAVLGEEKYTQRALEAGNFIKTQLYKDGKLLRAAYASQDDGVSLGSEIEGFVDDYAWMVRACLTLYEATLDTSWVVLAEELQDRQDTLFWDPDGTGYYLNRPGDSSILLRIKEDQDGAEPSANSVSASNLVHLSPLLGRTDMLTKAEAIFKLFADRLNKIPLALPEMTTALLVHRHPPTQIILAGKCSTPSLNKMLEVIHSELIPNKVLLLADETSPGESILYSRHSSLAKYHPKNPEECLVYVCQNFRCCLPVSKPDQLRDTLKSPVSNQ</sequence>
<organism evidence="2">
    <name type="scientific">Scylla olivacea</name>
    <name type="common">Orange mud crab</name>
    <name type="synonym">Cancer olivacea</name>
    <dbReference type="NCBI Taxonomy" id="85551"/>
    <lineage>
        <taxon>Eukaryota</taxon>
        <taxon>Metazoa</taxon>
        <taxon>Ecdysozoa</taxon>
        <taxon>Arthropoda</taxon>
        <taxon>Crustacea</taxon>
        <taxon>Multicrustacea</taxon>
        <taxon>Malacostraca</taxon>
        <taxon>Eumalacostraca</taxon>
        <taxon>Eucarida</taxon>
        <taxon>Decapoda</taxon>
        <taxon>Pleocyemata</taxon>
        <taxon>Brachyura</taxon>
        <taxon>Eubrachyura</taxon>
        <taxon>Portunoidea</taxon>
        <taxon>Portunidae</taxon>
        <taxon>Portuninae</taxon>
        <taxon>Scylla</taxon>
    </lineage>
</organism>
<dbReference type="SUPFAM" id="SSF52833">
    <property type="entry name" value="Thioredoxin-like"/>
    <property type="match status" value="1"/>
</dbReference>
<evidence type="ECO:0000259" key="1">
    <source>
        <dbReference type="Pfam" id="PF03190"/>
    </source>
</evidence>
<dbReference type="InterPro" id="IPR004879">
    <property type="entry name" value="Ssp411-like_TRX"/>
</dbReference>
<dbReference type="Gene3D" id="3.40.30.10">
    <property type="entry name" value="Glutaredoxin"/>
    <property type="match status" value="1"/>
</dbReference>
<dbReference type="InterPro" id="IPR036249">
    <property type="entry name" value="Thioredoxin-like_sf"/>
</dbReference>
<dbReference type="GO" id="GO:0005975">
    <property type="term" value="P:carbohydrate metabolic process"/>
    <property type="evidence" value="ECO:0007669"/>
    <property type="project" value="InterPro"/>
</dbReference>
<protein>
    <recommendedName>
        <fullName evidence="1">Spermatogenesis-associated protein 20-like TRX domain-containing protein</fullName>
    </recommendedName>
</protein>
<dbReference type="Gene3D" id="1.50.10.20">
    <property type="match status" value="1"/>
</dbReference>
<dbReference type="PANTHER" id="PTHR42899:SF1">
    <property type="entry name" value="SPERMATOGENESIS-ASSOCIATED PROTEIN 20"/>
    <property type="match status" value="1"/>
</dbReference>